<gene>
    <name evidence="5" type="ORF">Cflav_PD1612</name>
</gene>
<keyword evidence="2" id="KW-0789">Thiol protease inhibitor</keyword>
<keyword evidence="3" id="KW-1133">Transmembrane helix</keyword>
<keyword evidence="1" id="KW-0646">Protease inhibitor</keyword>
<sequence>MWLNRGAHTRIGSIGWAELPTMLAFEGLSGHRFIDCLRGVQVSLVAYADLINFKPKLTKLVTCKNITQLHHELWVFSAFLRKGENMKRLMLGCMGLVLVAGVVVCCGEGGPNVIQAKVGEDFKVVSESYSSKVKGQVGAGGGESWQFKALKAGETPLGFKYVRPWETNAVPGQVTNFVVRVEK</sequence>
<dbReference type="GO" id="GO:0004869">
    <property type="term" value="F:cysteine-type endopeptidase inhibitor activity"/>
    <property type="evidence" value="ECO:0007669"/>
    <property type="project" value="UniProtKB-KW"/>
</dbReference>
<protein>
    <recommendedName>
        <fullName evidence="4">Proteinase inhibitor I42 chagasin domain-containing protein</fullName>
    </recommendedName>
</protein>
<dbReference type="STRING" id="320771.Cflav_PD1612"/>
<dbReference type="SUPFAM" id="SSF141066">
    <property type="entry name" value="ICP-like"/>
    <property type="match status" value="1"/>
</dbReference>
<organism evidence="5 6">
    <name type="scientific">Pedosphaera parvula (strain Ellin514)</name>
    <dbReference type="NCBI Taxonomy" id="320771"/>
    <lineage>
        <taxon>Bacteria</taxon>
        <taxon>Pseudomonadati</taxon>
        <taxon>Verrucomicrobiota</taxon>
        <taxon>Pedosphaerae</taxon>
        <taxon>Pedosphaerales</taxon>
        <taxon>Pedosphaeraceae</taxon>
        <taxon>Pedosphaera</taxon>
    </lineage>
</organism>
<evidence type="ECO:0000256" key="1">
    <source>
        <dbReference type="ARBA" id="ARBA00022690"/>
    </source>
</evidence>
<evidence type="ECO:0000256" key="2">
    <source>
        <dbReference type="ARBA" id="ARBA00022704"/>
    </source>
</evidence>
<dbReference type="EMBL" id="ABOX02000032">
    <property type="protein sequence ID" value="EEF59120.1"/>
    <property type="molecule type" value="Genomic_DNA"/>
</dbReference>
<evidence type="ECO:0000313" key="6">
    <source>
        <dbReference type="Proteomes" id="UP000003688"/>
    </source>
</evidence>
<keyword evidence="3" id="KW-0472">Membrane</keyword>
<dbReference type="Proteomes" id="UP000003688">
    <property type="component" value="Unassembled WGS sequence"/>
</dbReference>
<keyword evidence="3" id="KW-0812">Transmembrane</keyword>
<evidence type="ECO:0000313" key="5">
    <source>
        <dbReference type="EMBL" id="EEF59120.1"/>
    </source>
</evidence>
<dbReference type="InterPro" id="IPR018990">
    <property type="entry name" value="Prot_inh_I42_chagasin"/>
</dbReference>
<reference evidence="5 6" key="1">
    <citation type="journal article" date="2011" name="J. Bacteriol.">
        <title>Genome sequence of 'Pedosphaera parvula' Ellin514, an aerobic Verrucomicrobial isolate from pasture soil.</title>
        <authorList>
            <person name="Kant R."/>
            <person name="van Passel M.W."/>
            <person name="Sangwan P."/>
            <person name="Palva A."/>
            <person name="Lucas S."/>
            <person name="Copeland A."/>
            <person name="Lapidus A."/>
            <person name="Glavina Del Rio T."/>
            <person name="Dalin E."/>
            <person name="Tice H."/>
            <person name="Bruce D."/>
            <person name="Goodwin L."/>
            <person name="Pitluck S."/>
            <person name="Chertkov O."/>
            <person name="Larimer F.W."/>
            <person name="Land M.L."/>
            <person name="Hauser L."/>
            <person name="Brettin T.S."/>
            <person name="Detter J.C."/>
            <person name="Han S."/>
            <person name="de Vos W.M."/>
            <person name="Janssen P.H."/>
            <person name="Smidt H."/>
        </authorList>
    </citation>
    <scope>NUCLEOTIDE SEQUENCE [LARGE SCALE GENOMIC DNA]</scope>
    <source>
        <strain evidence="5 6">Ellin514</strain>
    </source>
</reference>
<name>B9XLZ2_PEDPL</name>
<dbReference type="AlphaFoldDB" id="B9XLZ2"/>
<proteinExistence type="predicted"/>
<dbReference type="Gene3D" id="2.60.40.2020">
    <property type="match status" value="1"/>
</dbReference>
<feature type="transmembrane region" description="Helical" evidence="3">
    <location>
        <begin position="89"/>
        <end position="110"/>
    </location>
</feature>
<evidence type="ECO:0000256" key="3">
    <source>
        <dbReference type="SAM" id="Phobius"/>
    </source>
</evidence>
<accession>B9XLZ2</accession>
<feature type="domain" description="Proteinase inhibitor I42 chagasin" evidence="4">
    <location>
        <begin position="122"/>
        <end position="173"/>
    </location>
</feature>
<evidence type="ECO:0000259" key="4">
    <source>
        <dbReference type="Pfam" id="PF09394"/>
    </source>
</evidence>
<keyword evidence="6" id="KW-1185">Reference proteome</keyword>
<dbReference type="InterPro" id="IPR036331">
    <property type="entry name" value="Chagasin-like_sf"/>
</dbReference>
<dbReference type="Pfam" id="PF09394">
    <property type="entry name" value="Inhibitor_I42"/>
    <property type="match status" value="1"/>
</dbReference>
<comment type="caution">
    <text evidence="5">The sequence shown here is derived from an EMBL/GenBank/DDBJ whole genome shotgun (WGS) entry which is preliminary data.</text>
</comment>